<protein>
    <recommendedName>
        <fullName evidence="1">GAF domain-containing protein</fullName>
    </recommendedName>
</protein>
<dbReference type="PANTHER" id="PTHR43102:SF2">
    <property type="entry name" value="GAF DOMAIN-CONTAINING PROTEIN"/>
    <property type="match status" value="1"/>
</dbReference>
<dbReference type="SUPFAM" id="SSF55781">
    <property type="entry name" value="GAF domain-like"/>
    <property type="match status" value="1"/>
</dbReference>
<dbReference type="InterPro" id="IPR029016">
    <property type="entry name" value="GAF-like_dom_sf"/>
</dbReference>
<keyword evidence="3" id="KW-1185">Reference proteome</keyword>
<dbReference type="EMBL" id="BOMM01000063">
    <property type="protein sequence ID" value="GIE15154.1"/>
    <property type="molecule type" value="Genomic_DNA"/>
</dbReference>
<name>A0A919MHN9_9ACTN</name>
<dbReference type="InterPro" id="IPR003018">
    <property type="entry name" value="GAF"/>
</dbReference>
<dbReference type="PANTHER" id="PTHR43102">
    <property type="entry name" value="SLR1143 PROTEIN"/>
    <property type="match status" value="1"/>
</dbReference>
<evidence type="ECO:0000313" key="2">
    <source>
        <dbReference type="EMBL" id="GIE15154.1"/>
    </source>
</evidence>
<dbReference type="Pfam" id="PF01590">
    <property type="entry name" value="GAF"/>
    <property type="match status" value="1"/>
</dbReference>
<dbReference type="AlphaFoldDB" id="A0A919MHN9"/>
<dbReference type="Gene3D" id="3.30.450.40">
    <property type="match status" value="1"/>
</dbReference>
<dbReference type="Proteomes" id="UP000598174">
    <property type="component" value="Unassembled WGS sequence"/>
</dbReference>
<accession>A0A919MHN9</accession>
<sequence length="169" mass="18386">MHPVTDAPLADIHRLRVLAALDLADPELRRKLNVLTERTAGRLGMPISLVTVVSHVAQDFIGSYGLSGWMEDARGTPVEWSFCRQAVVSRRPYIVPDARTDPRQSSNPLVTEDGMQSYAGVPIIIGGEVIGTHCVLGTSPHAYTEADLDELARTAEEITALLREKFGPG</sequence>
<evidence type="ECO:0000313" key="3">
    <source>
        <dbReference type="Proteomes" id="UP000598174"/>
    </source>
</evidence>
<dbReference type="RefSeq" id="WP_239118421.1">
    <property type="nucleotide sequence ID" value="NZ_BAAABP010000085.1"/>
</dbReference>
<gene>
    <name evidence="2" type="ORF">Afe05nite_69940</name>
</gene>
<feature type="domain" description="GAF" evidence="1">
    <location>
        <begin position="27"/>
        <end position="167"/>
    </location>
</feature>
<organism evidence="2 3">
    <name type="scientific">Paractinoplanes ferrugineus</name>
    <dbReference type="NCBI Taxonomy" id="113564"/>
    <lineage>
        <taxon>Bacteria</taxon>
        <taxon>Bacillati</taxon>
        <taxon>Actinomycetota</taxon>
        <taxon>Actinomycetes</taxon>
        <taxon>Micromonosporales</taxon>
        <taxon>Micromonosporaceae</taxon>
        <taxon>Paractinoplanes</taxon>
    </lineage>
</organism>
<reference evidence="2" key="1">
    <citation type="submission" date="2021-01" db="EMBL/GenBank/DDBJ databases">
        <title>Whole genome shotgun sequence of Actinoplanes ferrugineus NBRC 15555.</title>
        <authorList>
            <person name="Komaki H."/>
            <person name="Tamura T."/>
        </authorList>
    </citation>
    <scope>NUCLEOTIDE SEQUENCE</scope>
    <source>
        <strain evidence="2">NBRC 15555</strain>
    </source>
</reference>
<proteinExistence type="predicted"/>
<evidence type="ECO:0000259" key="1">
    <source>
        <dbReference type="SMART" id="SM00065"/>
    </source>
</evidence>
<dbReference type="SMART" id="SM00065">
    <property type="entry name" value="GAF"/>
    <property type="match status" value="1"/>
</dbReference>
<comment type="caution">
    <text evidence="2">The sequence shown here is derived from an EMBL/GenBank/DDBJ whole genome shotgun (WGS) entry which is preliminary data.</text>
</comment>